<name>A0A0E9RY19_ANGAN</name>
<sequence>MVSTQKRCVYRLPSKWRGGGPSLLRAAANFVPPPSTALTPPFC</sequence>
<reference evidence="1" key="1">
    <citation type="submission" date="2014-11" db="EMBL/GenBank/DDBJ databases">
        <authorList>
            <person name="Amaro Gonzalez C."/>
        </authorList>
    </citation>
    <scope>NUCLEOTIDE SEQUENCE</scope>
</reference>
<proteinExistence type="predicted"/>
<organism evidence="1">
    <name type="scientific">Anguilla anguilla</name>
    <name type="common">European freshwater eel</name>
    <name type="synonym">Muraena anguilla</name>
    <dbReference type="NCBI Taxonomy" id="7936"/>
    <lineage>
        <taxon>Eukaryota</taxon>
        <taxon>Metazoa</taxon>
        <taxon>Chordata</taxon>
        <taxon>Craniata</taxon>
        <taxon>Vertebrata</taxon>
        <taxon>Euteleostomi</taxon>
        <taxon>Actinopterygii</taxon>
        <taxon>Neopterygii</taxon>
        <taxon>Teleostei</taxon>
        <taxon>Anguilliformes</taxon>
        <taxon>Anguillidae</taxon>
        <taxon>Anguilla</taxon>
    </lineage>
</organism>
<evidence type="ECO:0000313" key="1">
    <source>
        <dbReference type="EMBL" id="JAH34124.1"/>
    </source>
</evidence>
<protein>
    <submittedName>
        <fullName evidence="1">Uncharacterized protein</fullName>
    </submittedName>
</protein>
<dbReference type="AlphaFoldDB" id="A0A0E9RY19"/>
<reference evidence="1" key="2">
    <citation type="journal article" date="2015" name="Fish Shellfish Immunol.">
        <title>Early steps in the European eel (Anguilla anguilla)-Vibrio vulnificus interaction in the gills: Role of the RtxA13 toxin.</title>
        <authorList>
            <person name="Callol A."/>
            <person name="Pajuelo D."/>
            <person name="Ebbesson L."/>
            <person name="Teles M."/>
            <person name="MacKenzie S."/>
            <person name="Amaro C."/>
        </authorList>
    </citation>
    <scope>NUCLEOTIDE SEQUENCE</scope>
</reference>
<accession>A0A0E9RY19</accession>
<dbReference type="EMBL" id="GBXM01074453">
    <property type="protein sequence ID" value="JAH34124.1"/>
    <property type="molecule type" value="Transcribed_RNA"/>
</dbReference>